<proteinExistence type="predicted"/>
<evidence type="ECO:0000256" key="2">
    <source>
        <dbReference type="SAM" id="Phobius"/>
    </source>
</evidence>
<keyword evidence="2" id="KW-0812">Transmembrane</keyword>
<feature type="compositionally biased region" description="Polar residues" evidence="1">
    <location>
        <begin position="225"/>
        <end position="244"/>
    </location>
</feature>
<feature type="transmembrane region" description="Helical" evidence="2">
    <location>
        <begin position="57"/>
        <end position="80"/>
    </location>
</feature>
<comment type="caution">
    <text evidence="3">The sequence shown here is derived from an EMBL/GenBank/DDBJ whole genome shotgun (WGS) entry which is preliminary data.</text>
</comment>
<protein>
    <submittedName>
        <fullName evidence="3">Uncharacterized protein</fullName>
    </submittedName>
</protein>
<evidence type="ECO:0000256" key="1">
    <source>
        <dbReference type="SAM" id="MobiDB-lite"/>
    </source>
</evidence>
<feature type="region of interest" description="Disordered" evidence="1">
    <location>
        <begin position="219"/>
        <end position="244"/>
    </location>
</feature>
<dbReference type="EMBL" id="NGKC01000006">
    <property type="protein sequence ID" value="RSU12081.1"/>
    <property type="molecule type" value="Genomic_DNA"/>
</dbReference>
<feature type="transmembrane region" description="Helical" evidence="2">
    <location>
        <begin position="6"/>
        <end position="27"/>
    </location>
</feature>
<keyword evidence="2" id="KW-1133">Transmembrane helix</keyword>
<evidence type="ECO:0000313" key="4">
    <source>
        <dbReference type="Proteomes" id="UP000286773"/>
    </source>
</evidence>
<organism evidence="3 4">
    <name type="scientific">Vagococcus acidifermentans</name>
    <dbReference type="NCBI Taxonomy" id="564710"/>
    <lineage>
        <taxon>Bacteria</taxon>
        <taxon>Bacillati</taxon>
        <taxon>Bacillota</taxon>
        <taxon>Bacilli</taxon>
        <taxon>Lactobacillales</taxon>
        <taxon>Enterococcaceae</taxon>
        <taxon>Vagococcus</taxon>
    </lineage>
</organism>
<keyword evidence="4" id="KW-1185">Reference proteome</keyword>
<evidence type="ECO:0000313" key="3">
    <source>
        <dbReference type="EMBL" id="RSU12081.1"/>
    </source>
</evidence>
<reference evidence="3 4" key="1">
    <citation type="submission" date="2017-05" db="EMBL/GenBank/DDBJ databases">
        <title>Vagococcus spp. assemblies.</title>
        <authorList>
            <person name="Gulvik C.A."/>
        </authorList>
    </citation>
    <scope>NUCLEOTIDE SEQUENCE [LARGE SCALE GENOMIC DNA]</scope>
    <source>
        <strain evidence="3 4">LMG 24798</strain>
    </source>
</reference>
<keyword evidence="2" id="KW-0472">Membrane</keyword>
<accession>A0A430AVK7</accession>
<dbReference type="Proteomes" id="UP000286773">
    <property type="component" value="Unassembled WGS sequence"/>
</dbReference>
<dbReference type="AlphaFoldDB" id="A0A430AVK7"/>
<sequence>MVIINWVSTGLIVIIFLVIFYCLFQILRVSYIRADRTASQTFQKKLALFRMRTHQKIVHYLVFINTVMGIVLLLVLYSFFHLNDQRQALQKKVADYEETTVALKQKSDVLYDELMFEDYPYAGVSLADYPWEELMVEEKQVESKAKISGMLCRDLEPYLGKISALLSVNQKKGEVSLSVIENSGDEFWQGKKVSQNIEQFLNEITDVKLVSQVEMIAKQTDKKNQTSSNTYVRNDETSQLEQVH</sequence>
<name>A0A430AVK7_9ENTE</name>
<dbReference type="RefSeq" id="WP_126813527.1">
    <property type="nucleotide sequence ID" value="NZ_NGKC01000006.1"/>
</dbReference>
<dbReference type="OrthoDB" id="2194975at2"/>
<gene>
    <name evidence="3" type="ORF">CBF27_06555</name>
</gene>